<comment type="caution">
    <text evidence="16">The sequence shown here is derived from an EMBL/GenBank/DDBJ whole genome shotgun (WGS) entry which is preliminary data.</text>
</comment>
<gene>
    <name evidence="16" type="primary">hemJ</name>
    <name evidence="16" type="ORF">ENO34_03660</name>
</gene>
<dbReference type="EMBL" id="DSFC01000210">
    <property type="protein sequence ID" value="HEV09477.1"/>
    <property type="molecule type" value="Genomic_DNA"/>
</dbReference>
<reference evidence="16" key="1">
    <citation type="journal article" date="2020" name="mSystems">
        <title>Genome- and Community-Level Interaction Insights into Carbon Utilization and Element Cycling Functions of Hydrothermarchaeota in Hydrothermal Sediment.</title>
        <authorList>
            <person name="Zhou Z."/>
            <person name="Liu Y."/>
            <person name="Xu W."/>
            <person name="Pan J."/>
            <person name="Luo Z.H."/>
            <person name="Li M."/>
        </authorList>
    </citation>
    <scope>NUCLEOTIDE SEQUENCE [LARGE SCALE GENOMIC DNA]</scope>
    <source>
        <strain evidence="16">SpSt-1257</strain>
    </source>
</reference>
<comment type="function">
    <text evidence="14 15">Catalyzes the oxidation of protoporphyrinogen IX to protoporphyrin IX.</text>
</comment>
<evidence type="ECO:0000256" key="4">
    <source>
        <dbReference type="ARBA" id="ARBA00017504"/>
    </source>
</evidence>
<evidence type="ECO:0000256" key="13">
    <source>
        <dbReference type="ARBA" id="ARBA00048390"/>
    </source>
</evidence>
<comment type="cofactor">
    <cofactor evidence="14 15">
        <name>heme b</name>
        <dbReference type="ChEBI" id="CHEBI:60344"/>
    </cofactor>
    <text evidence="14 15">Binds 1 heme b (iron(II)-protoporphyrin IX) group per subunit.</text>
</comment>
<comment type="subcellular location">
    <subcellularLocation>
        <location evidence="1 14">Cell membrane</location>
        <topology evidence="1 14">Multi-pass membrane protein</topology>
    </subcellularLocation>
</comment>
<dbReference type="GO" id="GO:0070818">
    <property type="term" value="F:protoporphyrinogen oxidase activity"/>
    <property type="evidence" value="ECO:0007669"/>
    <property type="project" value="UniProtKB-UniRule"/>
</dbReference>
<dbReference type="GO" id="GO:0046872">
    <property type="term" value="F:metal ion binding"/>
    <property type="evidence" value="ECO:0007669"/>
    <property type="project" value="UniProtKB-UniRule"/>
</dbReference>
<dbReference type="UniPathway" id="UPA00251">
    <property type="reaction ID" value="UER00324"/>
</dbReference>
<feature type="binding site" description="axial binding residue" evidence="14">
    <location>
        <position position="9"/>
    </location>
    <ligand>
        <name>heme</name>
        <dbReference type="ChEBI" id="CHEBI:30413"/>
    </ligand>
    <ligandPart>
        <name>Fe</name>
        <dbReference type="ChEBI" id="CHEBI:18248"/>
    </ligandPart>
</feature>
<keyword evidence="7 14" id="KW-0812">Transmembrane</keyword>
<comment type="pathway">
    <text evidence="2 14 15">Porphyrin-containing compound metabolism; protoporphyrin-IX biosynthesis; protoporphyrin-IX from protoporphyrinogen-IX: step 1/1.</text>
</comment>
<evidence type="ECO:0000256" key="10">
    <source>
        <dbReference type="ARBA" id="ARBA00023002"/>
    </source>
</evidence>
<evidence type="ECO:0000256" key="2">
    <source>
        <dbReference type="ARBA" id="ARBA00005073"/>
    </source>
</evidence>
<dbReference type="GO" id="GO:0005886">
    <property type="term" value="C:plasma membrane"/>
    <property type="evidence" value="ECO:0007669"/>
    <property type="project" value="UniProtKB-SubCell"/>
</dbReference>
<organism evidence="16">
    <name type="scientific">Sulfurihydrogenibium azorense</name>
    <dbReference type="NCBI Taxonomy" id="309806"/>
    <lineage>
        <taxon>Bacteria</taxon>
        <taxon>Pseudomonadati</taxon>
        <taxon>Aquificota</taxon>
        <taxon>Aquificia</taxon>
        <taxon>Aquificales</taxon>
        <taxon>Hydrogenothermaceae</taxon>
        <taxon>Sulfurihydrogenibium</taxon>
    </lineage>
</organism>
<comment type="subunit">
    <text evidence="14">Homodimer.</text>
</comment>
<name>A0A831YBB6_9AQUI</name>
<protein>
    <recommendedName>
        <fullName evidence="4 14">Protoporphyrinogen IX oxidase</fullName>
        <shortName evidence="14">PPO</shortName>
        <ecNumber evidence="14 15">1.3.99.-</ecNumber>
    </recommendedName>
</protein>
<keyword evidence="6 14" id="KW-0349">Heme</keyword>
<evidence type="ECO:0000256" key="5">
    <source>
        <dbReference type="ARBA" id="ARBA00022475"/>
    </source>
</evidence>
<dbReference type="PANTHER" id="PTHR40255">
    <property type="entry name" value="UPF0093 MEMBRANE PROTEIN SLR1790"/>
    <property type="match status" value="1"/>
</dbReference>
<sequence>MYLWLKVIHIIFVISWMAVLFYLPRLFVYHAENKDNEGFVKVVKIMEKKLFYVIGVPAFVLTVVSGLGMIYLNPSLLTSGGWLHAKIVLVVLLSAFFFHNEYVRRKFLKDQCNKSGKFFRLYNEIPTVILILIVILVVVRPF</sequence>
<dbReference type="HAMAP" id="MF_02239">
    <property type="entry name" value="HemJ"/>
    <property type="match status" value="1"/>
</dbReference>
<keyword evidence="12 14" id="KW-0472">Membrane</keyword>
<keyword evidence="10 14" id="KW-0560">Oxidoreductase</keyword>
<accession>A0A831YBB6</accession>
<evidence type="ECO:0000256" key="9">
    <source>
        <dbReference type="ARBA" id="ARBA00022989"/>
    </source>
</evidence>
<dbReference type="Pfam" id="PF03653">
    <property type="entry name" value="UPF0093"/>
    <property type="match status" value="1"/>
</dbReference>
<comment type="similarity">
    <text evidence="3 14 15">Belongs to the HemJ family.</text>
</comment>
<evidence type="ECO:0000256" key="8">
    <source>
        <dbReference type="ARBA" id="ARBA00022723"/>
    </source>
</evidence>
<dbReference type="InterPro" id="IPR005265">
    <property type="entry name" value="HemJ-like"/>
</dbReference>
<keyword evidence="9 14" id="KW-1133">Transmembrane helix</keyword>
<evidence type="ECO:0000256" key="6">
    <source>
        <dbReference type="ARBA" id="ARBA00022617"/>
    </source>
</evidence>
<keyword evidence="5 14" id="KW-1003">Cell membrane</keyword>
<evidence type="ECO:0000313" key="16">
    <source>
        <dbReference type="EMBL" id="HEV09477.1"/>
    </source>
</evidence>
<dbReference type="EC" id="1.3.99.-" evidence="14 15"/>
<evidence type="ECO:0000256" key="15">
    <source>
        <dbReference type="PIRNR" id="PIRNR004638"/>
    </source>
</evidence>
<evidence type="ECO:0000256" key="3">
    <source>
        <dbReference type="ARBA" id="ARBA00006501"/>
    </source>
</evidence>
<evidence type="ECO:0000256" key="14">
    <source>
        <dbReference type="HAMAP-Rule" id="MF_02239"/>
    </source>
</evidence>
<keyword evidence="8 14" id="KW-0479">Metal-binding</keyword>
<dbReference type="PANTHER" id="PTHR40255:SF1">
    <property type="entry name" value="PROTOPORPHYRINOGEN IX OXIDASE"/>
    <property type="match status" value="1"/>
</dbReference>
<evidence type="ECO:0000256" key="1">
    <source>
        <dbReference type="ARBA" id="ARBA00004651"/>
    </source>
</evidence>
<keyword evidence="11 14" id="KW-0408">Iron</keyword>
<feature type="transmembrane region" description="Helical" evidence="14">
    <location>
        <begin position="83"/>
        <end position="100"/>
    </location>
</feature>
<evidence type="ECO:0000256" key="11">
    <source>
        <dbReference type="ARBA" id="ARBA00023004"/>
    </source>
</evidence>
<dbReference type="PIRSF" id="PIRSF004638">
    <property type="entry name" value="UCP004638"/>
    <property type="match status" value="1"/>
</dbReference>
<proteinExistence type="inferred from homology"/>
<feature type="binding site" description="axial binding residue" evidence="14">
    <location>
        <position position="86"/>
    </location>
    <ligand>
        <name>heme</name>
        <dbReference type="ChEBI" id="CHEBI:30413"/>
    </ligand>
    <ligandPart>
        <name>Fe</name>
        <dbReference type="ChEBI" id="CHEBI:18248"/>
    </ligandPart>
</feature>
<dbReference type="AlphaFoldDB" id="A0A831YBB6"/>
<dbReference type="Proteomes" id="UP000885621">
    <property type="component" value="Unassembled WGS sequence"/>
</dbReference>
<feature type="transmembrane region" description="Helical" evidence="14">
    <location>
        <begin position="121"/>
        <end position="139"/>
    </location>
</feature>
<dbReference type="GO" id="GO:0006782">
    <property type="term" value="P:protoporphyrinogen IX biosynthetic process"/>
    <property type="evidence" value="ECO:0007669"/>
    <property type="project" value="UniProtKB-UniRule"/>
</dbReference>
<dbReference type="NCBIfam" id="TIGR00701">
    <property type="entry name" value="protoporphyrinogen oxidase HemJ"/>
    <property type="match status" value="1"/>
</dbReference>
<feature type="transmembrane region" description="Helical" evidence="14">
    <location>
        <begin position="6"/>
        <end position="29"/>
    </location>
</feature>
<feature type="transmembrane region" description="Helical" evidence="14">
    <location>
        <begin position="50"/>
        <end position="71"/>
    </location>
</feature>
<evidence type="ECO:0000256" key="7">
    <source>
        <dbReference type="ARBA" id="ARBA00022692"/>
    </source>
</evidence>
<comment type="catalytic activity">
    <reaction evidence="13 14 15">
        <text>protoporphyrinogen IX + 3 A = protoporphyrin IX + 3 AH2</text>
        <dbReference type="Rhea" id="RHEA:62000"/>
        <dbReference type="ChEBI" id="CHEBI:13193"/>
        <dbReference type="ChEBI" id="CHEBI:17499"/>
        <dbReference type="ChEBI" id="CHEBI:57306"/>
        <dbReference type="ChEBI" id="CHEBI:57307"/>
    </reaction>
</comment>
<evidence type="ECO:0000256" key="12">
    <source>
        <dbReference type="ARBA" id="ARBA00023136"/>
    </source>
</evidence>